<evidence type="ECO:0000256" key="8">
    <source>
        <dbReference type="ARBA" id="ARBA00022917"/>
    </source>
</evidence>
<dbReference type="CDD" id="cd03704">
    <property type="entry name" value="eRF3_C_III"/>
    <property type="match status" value="1"/>
</dbReference>
<evidence type="ECO:0000256" key="13">
    <source>
        <dbReference type="ARBA" id="ARBA00031881"/>
    </source>
</evidence>
<keyword evidence="6" id="KW-0677">Repeat</keyword>
<dbReference type="GO" id="GO:0043022">
    <property type="term" value="F:ribosome binding"/>
    <property type="evidence" value="ECO:0007669"/>
    <property type="project" value="EnsemblFungi"/>
</dbReference>
<dbReference type="GO" id="GO:0005525">
    <property type="term" value="F:GTP binding"/>
    <property type="evidence" value="ECO:0007669"/>
    <property type="project" value="UniProtKB-KW"/>
</dbReference>
<dbReference type="GO" id="GO:0010494">
    <property type="term" value="C:cytoplasmic stress granule"/>
    <property type="evidence" value="ECO:0007669"/>
    <property type="project" value="EnsemblFungi"/>
</dbReference>
<evidence type="ECO:0000256" key="10">
    <source>
        <dbReference type="ARBA" id="ARBA00029585"/>
    </source>
</evidence>
<evidence type="ECO:0000256" key="6">
    <source>
        <dbReference type="ARBA" id="ARBA00022737"/>
    </source>
</evidence>
<dbReference type="Pfam" id="PF03144">
    <property type="entry name" value="GTP_EFTU_D2"/>
    <property type="match status" value="1"/>
</dbReference>
<dbReference type="Proteomes" id="UP000186594">
    <property type="component" value="Unassembled WGS sequence"/>
</dbReference>
<dbReference type="AlphaFoldDB" id="A0A1U7LVR5"/>
<reference evidence="16 17" key="1">
    <citation type="submission" date="2016-04" db="EMBL/GenBank/DDBJ databases">
        <title>Evolutionary innovation and constraint leading to complex multicellularity in the Ascomycota.</title>
        <authorList>
            <person name="Cisse O."/>
            <person name="Nguyen A."/>
            <person name="Hewitt D.A."/>
            <person name="Jedd G."/>
            <person name="Stajich J.E."/>
        </authorList>
    </citation>
    <scope>NUCLEOTIDE SEQUENCE [LARGE SCALE GENOMIC DNA]</scope>
    <source>
        <strain evidence="16 17">DAH-3</strain>
    </source>
</reference>
<proteinExistence type="inferred from homology"/>
<feature type="region of interest" description="Disordered" evidence="14">
    <location>
        <begin position="142"/>
        <end position="197"/>
    </location>
</feature>
<evidence type="ECO:0000256" key="9">
    <source>
        <dbReference type="ARBA" id="ARBA00023134"/>
    </source>
</evidence>
<dbReference type="OrthoDB" id="342024at2759"/>
<evidence type="ECO:0000256" key="5">
    <source>
        <dbReference type="ARBA" id="ARBA00022553"/>
    </source>
</evidence>
<gene>
    <name evidence="16" type="ORF">NEOLI_000684</name>
</gene>
<dbReference type="InterPro" id="IPR009001">
    <property type="entry name" value="Transl_elong_EF1A/Init_IF2_C"/>
</dbReference>
<dbReference type="SUPFAM" id="SSF52540">
    <property type="entry name" value="P-loop containing nucleoside triphosphate hydrolases"/>
    <property type="match status" value="1"/>
</dbReference>
<feature type="compositionally biased region" description="Pro residues" evidence="14">
    <location>
        <begin position="150"/>
        <end position="160"/>
    </location>
</feature>
<dbReference type="PROSITE" id="PS51722">
    <property type="entry name" value="G_TR_2"/>
    <property type="match status" value="1"/>
</dbReference>
<dbReference type="STRING" id="1198029.A0A1U7LVR5"/>
<dbReference type="InterPro" id="IPR050100">
    <property type="entry name" value="TRAFAC_GTPase_members"/>
</dbReference>
<dbReference type="Pfam" id="PF22594">
    <property type="entry name" value="GTP-eEF1A_C"/>
    <property type="match status" value="1"/>
</dbReference>
<dbReference type="InterPro" id="IPR031157">
    <property type="entry name" value="G_TR_CS"/>
</dbReference>
<dbReference type="PROSITE" id="PS00301">
    <property type="entry name" value="G_TR_1"/>
    <property type="match status" value="1"/>
</dbReference>
<dbReference type="InterPro" id="IPR009000">
    <property type="entry name" value="Transl_B-barrel_sf"/>
</dbReference>
<dbReference type="PANTHER" id="PTHR23115">
    <property type="entry name" value="TRANSLATION FACTOR"/>
    <property type="match status" value="1"/>
</dbReference>
<evidence type="ECO:0000313" key="17">
    <source>
        <dbReference type="Proteomes" id="UP000186594"/>
    </source>
</evidence>
<evidence type="ECO:0000256" key="7">
    <source>
        <dbReference type="ARBA" id="ARBA00022741"/>
    </source>
</evidence>
<evidence type="ECO:0000256" key="14">
    <source>
        <dbReference type="SAM" id="MobiDB-lite"/>
    </source>
</evidence>
<keyword evidence="7" id="KW-0547">Nucleotide-binding</keyword>
<evidence type="ECO:0000256" key="2">
    <source>
        <dbReference type="ARBA" id="ARBA00007249"/>
    </source>
</evidence>
<keyword evidence="9" id="KW-0342">GTP-binding</keyword>
<evidence type="ECO:0000256" key="11">
    <source>
        <dbReference type="ARBA" id="ARBA00030210"/>
    </source>
</evidence>
<dbReference type="CDD" id="cd04089">
    <property type="entry name" value="eRF3_II"/>
    <property type="match status" value="1"/>
</dbReference>
<evidence type="ECO:0000259" key="15">
    <source>
        <dbReference type="PROSITE" id="PS51722"/>
    </source>
</evidence>
<dbReference type="GO" id="GO:0003747">
    <property type="term" value="F:translation release factor activity"/>
    <property type="evidence" value="ECO:0007669"/>
    <property type="project" value="EnsemblFungi"/>
</dbReference>
<comment type="similarity">
    <text evidence="2">Belongs to the TRAFAC class translation factor GTPase superfamily. Classic translation factor GTPase family. EF-Tu/EF-1A subfamily.</text>
</comment>
<evidence type="ECO:0000256" key="4">
    <source>
        <dbReference type="ARBA" id="ARBA00022490"/>
    </source>
</evidence>
<dbReference type="InterPro" id="IPR054696">
    <property type="entry name" value="GTP-eEF1A_C"/>
</dbReference>
<protein>
    <recommendedName>
        <fullName evidence="3">Eukaryotic peptide chain release factor GTP-binding subunit</fullName>
    </recommendedName>
    <alternativeName>
        <fullName evidence="13">ERF-3</fullName>
    </alternativeName>
    <alternativeName>
        <fullName evidence="12">ERF2</fullName>
    </alternativeName>
    <alternativeName>
        <fullName evidence="10">Polypeptide release factor 3</fullName>
    </alternativeName>
    <alternativeName>
        <fullName evidence="11">Translation release factor 3</fullName>
    </alternativeName>
</protein>
<dbReference type="InterPro" id="IPR000795">
    <property type="entry name" value="T_Tr_GTP-bd_dom"/>
</dbReference>
<keyword evidence="4" id="KW-0963">Cytoplasm</keyword>
<evidence type="ECO:0000256" key="1">
    <source>
        <dbReference type="ARBA" id="ARBA00004496"/>
    </source>
</evidence>
<dbReference type="Gene3D" id="3.40.50.300">
    <property type="entry name" value="P-loop containing nucleotide triphosphate hydrolases"/>
    <property type="match status" value="1"/>
</dbReference>
<dbReference type="Gene3D" id="2.40.30.10">
    <property type="entry name" value="Translation factors"/>
    <property type="match status" value="2"/>
</dbReference>
<keyword evidence="17" id="KW-1185">Reference proteome</keyword>
<dbReference type="OMA" id="ARFDECT"/>
<dbReference type="InterPro" id="IPR003285">
    <property type="entry name" value="Sup35"/>
</dbReference>
<keyword evidence="8" id="KW-0648">Protein biosynthesis</keyword>
<dbReference type="PRINTS" id="PR00315">
    <property type="entry name" value="ELONGATNFCT"/>
</dbReference>
<dbReference type="SUPFAM" id="SSF50465">
    <property type="entry name" value="EF-Tu/eEF-1alpha/eIF2-gamma C-terminal domain"/>
    <property type="match status" value="1"/>
</dbReference>
<organism evidence="16 17">
    <name type="scientific">Neolecta irregularis (strain DAH-3)</name>
    <dbReference type="NCBI Taxonomy" id="1198029"/>
    <lineage>
        <taxon>Eukaryota</taxon>
        <taxon>Fungi</taxon>
        <taxon>Dikarya</taxon>
        <taxon>Ascomycota</taxon>
        <taxon>Taphrinomycotina</taxon>
        <taxon>Neolectales</taxon>
        <taxon>Neolectaceae</taxon>
        <taxon>Neolecta</taxon>
    </lineage>
</organism>
<dbReference type="InterPro" id="IPR027417">
    <property type="entry name" value="P-loop_NTPase"/>
</dbReference>
<keyword evidence="5" id="KW-0597">Phosphoprotein</keyword>
<dbReference type="Pfam" id="PF00009">
    <property type="entry name" value="GTP_EFTU"/>
    <property type="match status" value="1"/>
</dbReference>
<evidence type="ECO:0000313" key="16">
    <source>
        <dbReference type="EMBL" id="OLL26757.1"/>
    </source>
</evidence>
<dbReference type="FunFam" id="2.40.30.10:FF:000020">
    <property type="entry name" value="Translation elongation factor EF-1"/>
    <property type="match status" value="1"/>
</dbReference>
<evidence type="ECO:0000256" key="3">
    <source>
        <dbReference type="ARBA" id="ARBA00015765"/>
    </source>
</evidence>
<dbReference type="EMBL" id="LXFE01000149">
    <property type="protein sequence ID" value="OLL26757.1"/>
    <property type="molecule type" value="Genomic_DNA"/>
</dbReference>
<dbReference type="GO" id="GO:0002184">
    <property type="term" value="P:cytoplasmic translational termination"/>
    <property type="evidence" value="ECO:0007669"/>
    <property type="project" value="EnsemblFungi"/>
</dbReference>
<dbReference type="GO" id="GO:0042802">
    <property type="term" value="F:identical protein binding"/>
    <property type="evidence" value="ECO:0007669"/>
    <property type="project" value="EnsemblFungi"/>
</dbReference>
<dbReference type="GO" id="GO:0003924">
    <property type="term" value="F:GTPase activity"/>
    <property type="evidence" value="ECO:0007669"/>
    <property type="project" value="EnsemblFungi"/>
</dbReference>
<sequence length="664" mass="73846">MTNNNPYPHQGLPDQDEENTRRMMQGLRMTAPVFQPGSGGYTAVPDHYLQQHQYQYQHGLQNQYQHNQHNQYVQHNQQYQHPQAYCSQDHAYHSQPLDLQTARSTPPAQSPTLFSLPQARNYSVSPSQRIPAAPSAAPKVIKLGASSSDPPKPAKTPEPPKVSTKQPAKPAPSKNCDNVSKDTNPIAPNISKNDLTKSADVRRDFDAVTRDQNEIDEEILHDIYGKEHINVVFIGHVDAGKSTMGGNILFLTGMVDKRTMEKYEREAKEASRETWYLSWALDSTKEERSKGKTVEVGRAYFETEKRRYTILDAPGHKTYVPNMIGGAAQADIGVLVISARKGEYETGFEKGGQTREHAVLAKTQGVNKLVVVINKMDDPTVAWSKERYDECVNGLTKFLKNTGYNPKTDIMFMPVSGYTGVNIKDRLTKNICQWYNGPSLIEYLDNVQMLARKLNAPFLMPIGGKYKDMGTVIEGKIESGGIRKGHSLMIMPNKAVVEVTAIYNETEAEVESAFCGDQVRLRLRGIEEEDIFMGSVLCCKANPVSTVTSFEAQISILDLKNLLTAGYTCVMHIHTAVEEVTFGALLHKLDRTNRRSKKAPAFATKGMKLIARLDMASPIAVEKYTFSPAMGRFTLRDQGTTVAIGKITKLLTNELSPTIAASAE</sequence>
<accession>A0A1U7LVR5</accession>
<dbReference type="CDD" id="cd01883">
    <property type="entry name" value="EF1_alpha"/>
    <property type="match status" value="1"/>
</dbReference>
<feature type="region of interest" description="Disordered" evidence="14">
    <location>
        <begin position="1"/>
        <end position="20"/>
    </location>
</feature>
<dbReference type="FunFam" id="3.40.50.300:FF:000503">
    <property type="entry name" value="Peptide chain release factor subunit 3"/>
    <property type="match status" value="1"/>
</dbReference>
<dbReference type="PRINTS" id="PR01343">
    <property type="entry name" value="YEASTERF"/>
</dbReference>
<dbReference type="InterPro" id="IPR004161">
    <property type="entry name" value="EFTu-like_2"/>
</dbReference>
<name>A0A1U7LVR5_NEOID</name>
<dbReference type="GO" id="GO:0018444">
    <property type="term" value="C:translation release factor complex"/>
    <property type="evidence" value="ECO:0007669"/>
    <property type="project" value="EnsemblFungi"/>
</dbReference>
<comment type="subcellular location">
    <subcellularLocation>
        <location evidence="1">Cytoplasm</location>
    </subcellularLocation>
</comment>
<dbReference type="SUPFAM" id="SSF50447">
    <property type="entry name" value="Translation proteins"/>
    <property type="match status" value="1"/>
</dbReference>
<dbReference type="GO" id="GO:0000288">
    <property type="term" value="P:nuclear-transcribed mRNA catabolic process, deadenylation-dependent decay"/>
    <property type="evidence" value="ECO:0007669"/>
    <property type="project" value="EnsemblFungi"/>
</dbReference>
<comment type="caution">
    <text evidence="16">The sequence shown here is derived from an EMBL/GenBank/DDBJ whole genome shotgun (WGS) entry which is preliminary data.</text>
</comment>
<feature type="domain" description="Tr-type G" evidence="15">
    <location>
        <begin position="226"/>
        <end position="452"/>
    </location>
</feature>
<evidence type="ECO:0000256" key="12">
    <source>
        <dbReference type="ARBA" id="ARBA00030845"/>
    </source>
</evidence>
<dbReference type="SUPFAM" id="SSF81995">
    <property type="entry name" value="beta-sandwich domain of Sec23/24"/>
    <property type="match status" value="1"/>
</dbReference>
<dbReference type="GO" id="GO:0005829">
    <property type="term" value="C:cytosol"/>
    <property type="evidence" value="ECO:0007669"/>
    <property type="project" value="GOC"/>
</dbReference>